<comment type="caution">
    <text evidence="1">The sequence shown here is derived from an EMBL/GenBank/DDBJ whole genome shotgun (WGS) entry which is preliminary data.</text>
</comment>
<dbReference type="PANTHER" id="PTHR45823">
    <property type="entry name" value="T-SNARE COILED-COIL HOMOLOGY DOMAIN-CONTAINING PROTEIN"/>
    <property type="match status" value="1"/>
</dbReference>
<reference evidence="1 2" key="1">
    <citation type="journal article" date="2019" name="Sci. Rep.">
        <title>Orb-weaving spider Araneus ventricosus genome elucidates the spidroin gene catalogue.</title>
        <authorList>
            <person name="Kono N."/>
            <person name="Nakamura H."/>
            <person name="Ohtoshi R."/>
            <person name="Moran D.A.P."/>
            <person name="Shinohara A."/>
            <person name="Yoshida Y."/>
            <person name="Fujiwara M."/>
            <person name="Mori M."/>
            <person name="Tomita M."/>
            <person name="Arakawa K."/>
        </authorList>
    </citation>
    <scope>NUCLEOTIDE SEQUENCE [LARGE SCALE GENOMIC DNA]</scope>
</reference>
<proteinExistence type="predicted"/>
<evidence type="ECO:0000313" key="1">
    <source>
        <dbReference type="EMBL" id="GBL79546.1"/>
    </source>
</evidence>
<protein>
    <submittedName>
        <fullName evidence="1">Uncharacterized protein</fullName>
    </submittedName>
</protein>
<dbReference type="OrthoDB" id="6512026at2759"/>
<gene>
    <name evidence="1" type="ORF">AVEN_18129_1</name>
</gene>
<sequence>MKGKIREVEFKVQEKIIEKRLSDLEIRPKKFLAGSELIHFRTTLKPLAFDGLTSWTVFKTQFDVLTDPATIKKALESRFGDGHLTQFYRAELKTRRQKPGESLQVFIADVERLMSLAYAECPLDLRESLEAQYFVDIIRDEDAQHSTRLMNAKDLKSALTYSMKYEAVETASKFSRYARSCGIIAASGSISSCNCMQIGSALFVMSPINQ</sequence>
<name>A0A4Y2AJY1_ARAVE</name>
<dbReference type="AlphaFoldDB" id="A0A4Y2AJY1"/>
<keyword evidence="2" id="KW-1185">Reference proteome</keyword>
<evidence type="ECO:0000313" key="2">
    <source>
        <dbReference type="Proteomes" id="UP000499080"/>
    </source>
</evidence>
<accession>A0A4Y2AJY1</accession>
<dbReference type="PANTHER" id="PTHR45823:SF1">
    <property type="entry name" value="T-SNARE COILED-COIL HOMOLOGY DOMAIN-CONTAINING PROTEIN"/>
    <property type="match status" value="1"/>
</dbReference>
<dbReference type="Proteomes" id="UP000499080">
    <property type="component" value="Unassembled WGS sequence"/>
</dbReference>
<organism evidence="1 2">
    <name type="scientific">Araneus ventricosus</name>
    <name type="common">Orbweaver spider</name>
    <name type="synonym">Epeira ventricosa</name>
    <dbReference type="NCBI Taxonomy" id="182803"/>
    <lineage>
        <taxon>Eukaryota</taxon>
        <taxon>Metazoa</taxon>
        <taxon>Ecdysozoa</taxon>
        <taxon>Arthropoda</taxon>
        <taxon>Chelicerata</taxon>
        <taxon>Arachnida</taxon>
        <taxon>Araneae</taxon>
        <taxon>Araneomorphae</taxon>
        <taxon>Entelegynae</taxon>
        <taxon>Araneoidea</taxon>
        <taxon>Araneidae</taxon>
        <taxon>Araneus</taxon>
    </lineage>
</organism>
<dbReference type="EMBL" id="BGPR01000019">
    <property type="protein sequence ID" value="GBL79546.1"/>
    <property type="molecule type" value="Genomic_DNA"/>
</dbReference>